<evidence type="ECO:0000313" key="1">
    <source>
        <dbReference type="EMBL" id="MBW0133207.1"/>
    </source>
</evidence>
<keyword evidence="2" id="KW-1185">Reference proteome</keyword>
<evidence type="ECO:0008006" key="3">
    <source>
        <dbReference type="Google" id="ProtNLM"/>
    </source>
</evidence>
<comment type="caution">
    <text evidence="1">The sequence shown here is derived from an EMBL/GenBank/DDBJ whole genome shotgun (WGS) entry which is preliminary data.</text>
</comment>
<reference evidence="1 2" key="1">
    <citation type="submission" date="2020-11" db="EMBL/GenBank/DDBJ databases">
        <title>Pseudonocardia abyssalis sp. nov. and Pseudonocardia oceani sp. nov., description and phylogenomic analysis of two novel actinomycetes isolated from the deep Southern Ocean.</title>
        <authorList>
            <person name="Parra J."/>
        </authorList>
    </citation>
    <scope>NUCLEOTIDE SEQUENCE [LARGE SCALE GENOMIC DNA]</scope>
    <source>
        <strain evidence="1 2">KRD-168</strain>
    </source>
</reference>
<protein>
    <recommendedName>
        <fullName evidence="3">Glycosyl transferase family 2</fullName>
    </recommendedName>
</protein>
<gene>
    <name evidence="1" type="ORF">I4I81_02910</name>
</gene>
<organism evidence="1 2">
    <name type="scientific">Pseudonocardia abyssalis</name>
    <dbReference type="NCBI Taxonomy" id="2792008"/>
    <lineage>
        <taxon>Bacteria</taxon>
        <taxon>Bacillati</taxon>
        <taxon>Actinomycetota</taxon>
        <taxon>Actinomycetes</taxon>
        <taxon>Pseudonocardiales</taxon>
        <taxon>Pseudonocardiaceae</taxon>
        <taxon>Pseudonocardia</taxon>
    </lineage>
</organism>
<dbReference type="EMBL" id="JADQDK010000001">
    <property type="protein sequence ID" value="MBW0133207.1"/>
    <property type="molecule type" value="Genomic_DNA"/>
</dbReference>
<accession>A0ABS6ULS6</accession>
<dbReference type="RefSeq" id="WP_218604656.1">
    <property type="nucleotide sequence ID" value="NZ_JADQDJ010000246.1"/>
</dbReference>
<proteinExistence type="predicted"/>
<evidence type="ECO:0000313" key="2">
    <source>
        <dbReference type="Proteomes" id="UP000694287"/>
    </source>
</evidence>
<dbReference type="Proteomes" id="UP000694287">
    <property type="component" value="Unassembled WGS sequence"/>
</dbReference>
<sequence>MSTQVAPRLRIVYRSSESENDKPRPSYYSKTLALASVLRAAESLPVRPEFVFLNDGGIPPERLALMQAHGTVRALDGGSNRKTFRAAIAREAALATSSDDIVWFAEDDYLYAPGAFTTLMSAAATFPHVDYFSLYGSDALDPTTGGRRPTLRDRPGAEADSQAQAVGATTWFRAYATTSTFGVRSSILRADAALLRLLPYTGGAWDTATCLAYQGYRPFRVADLLPDGDTHLPRAIARGLVRAAINLRSMRRPSRRRVQLGADPEQIWHMEVLRPTTRTPPSAKTITTDWGRLAVDTMFWAADRGIPVPTGAGQRMIKPGCRRGS</sequence>
<name>A0ABS6ULS6_9PSEU</name>